<dbReference type="Gene3D" id="3.30.70.1320">
    <property type="entry name" value="Multidrug efflux transporter AcrB pore domain like"/>
    <property type="match status" value="1"/>
</dbReference>
<feature type="transmembrane region" description="Helical" evidence="1">
    <location>
        <begin position="527"/>
        <end position="547"/>
    </location>
</feature>
<feature type="transmembrane region" description="Helical" evidence="1">
    <location>
        <begin position="859"/>
        <end position="877"/>
    </location>
</feature>
<feature type="transmembrane region" description="Helical" evidence="1">
    <location>
        <begin position="897"/>
        <end position="922"/>
    </location>
</feature>
<dbReference type="SUPFAM" id="SSF82714">
    <property type="entry name" value="Multidrug efflux transporter AcrB TolC docking domain, DN and DC subdomains"/>
    <property type="match status" value="2"/>
</dbReference>
<protein>
    <submittedName>
        <fullName evidence="2">Efflux RND transporter permease subunit</fullName>
    </submittedName>
</protein>
<dbReference type="InterPro" id="IPR001036">
    <property type="entry name" value="Acrflvin-R"/>
</dbReference>
<keyword evidence="3" id="KW-1185">Reference proteome</keyword>
<feature type="transmembrane region" description="Helical" evidence="1">
    <location>
        <begin position="427"/>
        <end position="450"/>
    </location>
</feature>
<proteinExistence type="predicted"/>
<dbReference type="RefSeq" id="WP_289830423.1">
    <property type="nucleotide sequence ID" value="NZ_JAUEDK010000022.1"/>
</dbReference>
<evidence type="ECO:0000256" key="1">
    <source>
        <dbReference type="SAM" id="Phobius"/>
    </source>
</evidence>
<evidence type="ECO:0000313" key="3">
    <source>
        <dbReference type="Proteomes" id="UP001168540"/>
    </source>
</evidence>
<dbReference type="PRINTS" id="PR00702">
    <property type="entry name" value="ACRIFLAVINRP"/>
</dbReference>
<organism evidence="2 3">
    <name type="scientific">Crenobacter oryzisoli</name>
    <dbReference type="NCBI Taxonomy" id="3056844"/>
    <lineage>
        <taxon>Bacteria</taxon>
        <taxon>Pseudomonadati</taxon>
        <taxon>Pseudomonadota</taxon>
        <taxon>Betaproteobacteria</taxon>
        <taxon>Neisseriales</taxon>
        <taxon>Neisseriaceae</taxon>
        <taxon>Crenobacter</taxon>
    </lineage>
</organism>
<dbReference type="Pfam" id="PF00873">
    <property type="entry name" value="ACR_tran"/>
    <property type="match status" value="1"/>
</dbReference>
<feature type="transmembrane region" description="Helical" evidence="1">
    <location>
        <begin position="961"/>
        <end position="980"/>
    </location>
</feature>
<keyword evidence="1" id="KW-0812">Transmembrane</keyword>
<keyword evidence="1" id="KW-0472">Membrane</keyword>
<dbReference type="PANTHER" id="PTHR32063">
    <property type="match status" value="1"/>
</dbReference>
<accession>A0ABT7XPQ6</accession>
<feature type="transmembrane region" description="Helical" evidence="1">
    <location>
        <begin position="363"/>
        <end position="383"/>
    </location>
</feature>
<keyword evidence="1" id="KW-1133">Transmembrane helix</keyword>
<name>A0ABT7XPQ6_9NEIS</name>
<dbReference type="Gene3D" id="3.30.70.1440">
    <property type="entry name" value="Multidrug efflux transporter AcrB pore domain"/>
    <property type="match status" value="1"/>
</dbReference>
<dbReference type="PANTHER" id="PTHR32063:SF18">
    <property type="entry name" value="CATION EFFLUX SYSTEM PROTEIN"/>
    <property type="match status" value="1"/>
</dbReference>
<dbReference type="Gene3D" id="3.30.2090.10">
    <property type="entry name" value="Multidrug efflux transporter AcrB TolC docking domain, DN and DC subdomains"/>
    <property type="match status" value="2"/>
</dbReference>
<feature type="transmembrane region" description="Helical" evidence="1">
    <location>
        <begin position="17"/>
        <end position="34"/>
    </location>
</feature>
<dbReference type="EMBL" id="JAUEDK010000022">
    <property type="protein sequence ID" value="MDN0075781.1"/>
    <property type="molecule type" value="Genomic_DNA"/>
</dbReference>
<dbReference type="SUPFAM" id="SSF82866">
    <property type="entry name" value="Multidrug efflux transporter AcrB transmembrane domain"/>
    <property type="match status" value="2"/>
</dbReference>
<dbReference type="Gene3D" id="1.20.1640.10">
    <property type="entry name" value="Multidrug efflux transporter AcrB transmembrane domain"/>
    <property type="match status" value="2"/>
</dbReference>
<feature type="transmembrane region" description="Helical" evidence="1">
    <location>
        <begin position="986"/>
        <end position="1008"/>
    </location>
</feature>
<evidence type="ECO:0000313" key="2">
    <source>
        <dbReference type="EMBL" id="MDN0075781.1"/>
    </source>
</evidence>
<gene>
    <name evidence="2" type="ORF">QU481_12885</name>
</gene>
<dbReference type="SUPFAM" id="SSF82693">
    <property type="entry name" value="Multidrug efflux transporter AcrB pore domain, PN1, PN2, PC1 and PC2 subdomains"/>
    <property type="match status" value="3"/>
</dbReference>
<comment type="caution">
    <text evidence="2">The sequence shown here is derived from an EMBL/GenBank/DDBJ whole genome shotgun (WGS) entry which is preliminary data.</text>
</comment>
<dbReference type="Gene3D" id="3.30.70.1430">
    <property type="entry name" value="Multidrug efflux transporter AcrB pore domain"/>
    <property type="match status" value="2"/>
</dbReference>
<sequence>MTKRLNLSAWALNNQPLVRYLIVMLMVAGVWAYTQLGQKEDPEFTFKAMVVQVMWPGATAVETEQQVTDRIEKKLQEMAELDYVKSFTKPGEAQFVLNLRENTPAKKVPDLWYQVRKKLGDIRQTLPSGVQGPFFNDEFGDTFGNLYAVTGDGFSNEDLRRYVDDARHELLRVPDVAKVNIVGDQDERIYVDLDSAKLATLGLDARQIWQALAEQNAVTPAGTYQTGSDRIFVRVTGAYRTVDAVANTPIRANGQTFRLGDIARVSRGFVDPPTFKMRFDGRPALGLAISMKDGGDVLKLGSNLDATMAQIRSKLPVGVEIHAVSDQPKVVKDSVNEFMHSLAEAVIIVLAVSFFSLGMRTGIVVALSIPLVLAMTFVAMYFFKIDLQRISLGSLIIALGLLVDDAIIAVEMMALKLEEGWKRFDAAIFAYTSTAFPMLTGTLITAATFIPVGLAKSNAGEYVWSLFAVVGIALLLSWLVAVVFTPYLGYKLLPSNLADHGHDSPYDKPFYQRFRRLVAWCLDHRKLVIVATFATFVLSLGAFKLFVQQQFFPSSNRPELMVDMWLPQGASYAATEREVKKLEKKLAGDANIDSVTSYIGGGSPRFYLPLDQQQQHLNYAQLTVMTKDEKVREDVKRKLEQLFDTDFPLVRGRVTRLENGPPVGYAVQFRVMGEDHDKVRQIATQVEQLVRATPGTRHVNNDWGEQIKALRVTIDQDKARALGVSTQNLAQQLQTLISGSSVTDYRDGDRTIGVVARLNEGERKDPAELGNLMIQTGSGRYVPLAQIGHIGYAPEESIVWRRNRLATITVRADAADGVQASDISLALWPKLQALEKTLPLGYHIELGGSLESSQNSQKAINAVAPLMLVIVVTLLMLQLKSFQRTVMVLLTAPLGMIGVTLTLILFHAPFGFVAMLGVIALAGMIMRNSVILVDQIEHHIQDGYDRYEAIIDSTVRRFRPIMLTALAAILAMIPLTRSTFWGPMAVAIMGGLLVATVLTLLFLPALYAQWFRVQAPARHDQERREFA</sequence>
<reference evidence="2" key="1">
    <citation type="submission" date="2023-06" db="EMBL/GenBank/DDBJ databases">
        <authorList>
            <person name="Zhang S."/>
        </authorList>
    </citation>
    <scope>NUCLEOTIDE SEQUENCE</scope>
    <source>
        <strain evidence="2">SG2303</strain>
    </source>
</reference>
<dbReference type="InterPro" id="IPR027463">
    <property type="entry name" value="AcrB_DN_DC_subdom"/>
</dbReference>
<dbReference type="Proteomes" id="UP001168540">
    <property type="component" value="Unassembled WGS sequence"/>
</dbReference>
<feature type="transmembrane region" description="Helical" evidence="1">
    <location>
        <begin position="462"/>
        <end position="488"/>
    </location>
</feature>
<feature type="transmembrane region" description="Helical" evidence="1">
    <location>
        <begin position="395"/>
        <end position="415"/>
    </location>
</feature>